<reference evidence="6 7" key="1">
    <citation type="submission" date="2021-04" db="EMBL/GenBank/DDBJ databases">
        <authorList>
            <person name="Bliznina A."/>
        </authorList>
    </citation>
    <scope>NUCLEOTIDE SEQUENCE [LARGE SCALE GENOMIC DNA]</scope>
</reference>
<dbReference type="Proteomes" id="UP001158576">
    <property type="component" value="Chromosome 1"/>
</dbReference>
<dbReference type="InterPro" id="IPR037593">
    <property type="entry name" value="MIOS/Sea4"/>
</dbReference>
<accession>A0ABN7SW86</accession>
<protein>
    <submittedName>
        <fullName evidence="6">Oidioi.mRNA.OKI2018_I69.chr1.g1150.t2.cds</fullName>
    </submittedName>
</protein>
<dbReference type="PANTHER" id="PTHR16453">
    <property type="entry name" value="WD40 DOMAIN-CONTAINING PROTEIN MIO FAMILY MEMBER"/>
    <property type="match status" value="1"/>
</dbReference>
<evidence type="ECO:0000259" key="4">
    <source>
        <dbReference type="Pfam" id="PF17034"/>
    </source>
</evidence>
<organism evidence="6 7">
    <name type="scientific">Oikopleura dioica</name>
    <name type="common">Tunicate</name>
    <dbReference type="NCBI Taxonomy" id="34765"/>
    <lineage>
        <taxon>Eukaryota</taxon>
        <taxon>Metazoa</taxon>
        <taxon>Chordata</taxon>
        <taxon>Tunicata</taxon>
        <taxon>Appendicularia</taxon>
        <taxon>Copelata</taxon>
        <taxon>Oikopleuridae</taxon>
        <taxon>Oikopleura</taxon>
    </lineage>
</organism>
<name>A0ABN7SW86_OIKDI</name>
<proteinExistence type="predicted"/>
<evidence type="ECO:0000313" key="6">
    <source>
        <dbReference type="EMBL" id="CAG5104225.1"/>
    </source>
</evidence>
<evidence type="ECO:0000256" key="1">
    <source>
        <dbReference type="ARBA" id="ARBA00022574"/>
    </source>
</evidence>
<dbReference type="InterPro" id="IPR031488">
    <property type="entry name" value="Zn_ribbon_mio"/>
</dbReference>
<feature type="domain" description="MIOS-like alpha-solenoid" evidence="5">
    <location>
        <begin position="512"/>
        <end position="699"/>
    </location>
</feature>
<feature type="region of interest" description="Disordered" evidence="3">
    <location>
        <begin position="489"/>
        <end position="509"/>
    </location>
</feature>
<gene>
    <name evidence="6" type="ORF">OKIOD_LOCUS9915</name>
</gene>
<sequence length="951" mass="110097">MDDRRRSTMCGFKTQIIWSPSDPRLFATMEVADMRHVLRFYHLVPVENTPERKTHALPPERTEFISPITLPFPSENAVWVNSIKNKHTILVDDKTKEKENTIRIITFSIVDGRIEYESPLANLPERSANMTISVMTFNQETNQLLCAGKQARGTLSCFISTEKKKFEDKQPLHIDDQNGADIIDAVLKSKDHVFLSMASEKPMIVFVKNDNMRRARSYIKTGFTPQGMSFSPANQTLATFGLDNGFTQLKIYDTRGLDNYDAYSRDLDPVFKHTYNDTPKVQIHQIIFSRYRPELLASLTTTLMGDSRDVKLVVQEFHRDNNKYRDRNKQDSQVEGPTTIFHKTDHTTINLPSLTAIGSAHCFRWCPTQMKIICWERNEMPTLHPVHEHQVPVISPITGDILVGGAKGIITFQATDERMERFRARLKLKYGHLLAKNMYKELAAKAAEKIRNYSSIPDVTSDPRRERDFAQIWKYLIRTKKADIEYYKKQEESEEPIPRRQPSNSRGEYHLNRNRITTGIAGTLMNKYRTGMKEESETTEGYWQKSRDDDTCIFTSRVYTSDPRRRVIELCGYYDPLYHTPKEISNKIDELLLENPTKAAAYALFCRQKWRAIQILKDQRQEKMTYIVLAISGFNNNFGSDWHQEVDELLNSRSEANDPYVRAMLGFLVEEYGEYAYPKKVLNLAGLDVDLKIAFAAIYLSDDILPRYLRTLATELDNQKSLMAVALSGFEDVDDARIFDGFEILYDYYQTIPDILSLQTIIYIIFHGYSYSAFNCSKRRENLFTEWTEDYTQILQDNQLYNDRCEFEHVLYKIIHNPDEKNGHRKHPLHSTMYELCQFCKKPISDLSKGERSKSRGRNPPNATECMCQNNDYTAGALDRRVCSICQFLVTQTSETPPIRAFGQAHYQKSHRCDWVLCLSCGHGGHTPCLKAWFMTSEYCPFDACKCICKT</sequence>
<dbReference type="InterPro" id="IPR036322">
    <property type="entry name" value="WD40_repeat_dom_sf"/>
</dbReference>
<keyword evidence="7" id="KW-1185">Reference proteome</keyword>
<evidence type="ECO:0000313" key="7">
    <source>
        <dbReference type="Proteomes" id="UP001158576"/>
    </source>
</evidence>
<feature type="domain" description="GATOR2 complex protein MIO zinc-ribbon like" evidence="4">
    <location>
        <begin position="837"/>
        <end position="950"/>
    </location>
</feature>
<evidence type="ECO:0000259" key="5">
    <source>
        <dbReference type="Pfam" id="PF21719"/>
    </source>
</evidence>
<keyword evidence="2" id="KW-0677">Repeat</keyword>
<dbReference type="Pfam" id="PF17034">
    <property type="entry name" value="zinc_ribbon_16"/>
    <property type="match status" value="1"/>
</dbReference>
<evidence type="ECO:0000256" key="2">
    <source>
        <dbReference type="ARBA" id="ARBA00022737"/>
    </source>
</evidence>
<evidence type="ECO:0000256" key="3">
    <source>
        <dbReference type="SAM" id="MobiDB-lite"/>
    </source>
</evidence>
<dbReference type="InterPro" id="IPR049092">
    <property type="entry name" value="MIOS_a-sol"/>
</dbReference>
<dbReference type="PANTHER" id="PTHR16453:SF9">
    <property type="entry name" value="GATOR COMPLEX PROTEIN MIOS"/>
    <property type="match status" value="1"/>
</dbReference>
<dbReference type="Pfam" id="PF21719">
    <property type="entry name" value="MIOS_a-sol"/>
    <property type="match status" value="1"/>
</dbReference>
<keyword evidence="1" id="KW-0853">WD repeat</keyword>
<dbReference type="EMBL" id="OU015566">
    <property type="protein sequence ID" value="CAG5104225.1"/>
    <property type="molecule type" value="Genomic_DNA"/>
</dbReference>
<dbReference type="SUPFAM" id="SSF50978">
    <property type="entry name" value="WD40 repeat-like"/>
    <property type="match status" value="1"/>
</dbReference>